<evidence type="ECO:0000313" key="5">
    <source>
        <dbReference type="EMBL" id="SOE72592.1"/>
    </source>
</evidence>
<dbReference type="SUPFAM" id="SSF47413">
    <property type="entry name" value="lambda repressor-like DNA-binding domains"/>
    <property type="match status" value="1"/>
</dbReference>
<sequence>MDGEASAVTQRPTLAAVAALAGVSGSTASLAFSGAGPVSEATRMKVLAAAEALGYAGPDPRAQSLRRGRSGIIGIVVEDALQDAFRDPMSLAMLDGVAAETGNAGAGLLLLSDAGGPQIDIRSAPMDAVILVGCSTRLDESVAVLRKRGMPVVAIEADDMPGVLSISLDNRDATARLARHLLHLGHENVSVVSLPIDGSKIQSPLPADWDALATSHTTRDRLRGLRDVYPEFGGIVAVRSSIEAGRAAGLALLEGAMRPTAVVAQSDLLAIGVIRAAESLGIRVPQELSVVGFDGVQIDELGERDLTTVIQPAQDKGRAAGRAAVELIAGGTPQSTAFTSVLHIGSTTAAKSQP</sequence>
<evidence type="ECO:0000256" key="3">
    <source>
        <dbReference type="ARBA" id="ARBA00023163"/>
    </source>
</evidence>
<dbReference type="SUPFAM" id="SSF53822">
    <property type="entry name" value="Periplasmic binding protein-like I"/>
    <property type="match status" value="1"/>
</dbReference>
<dbReference type="InterPro" id="IPR000843">
    <property type="entry name" value="HTH_LacI"/>
</dbReference>
<dbReference type="InterPro" id="IPR010982">
    <property type="entry name" value="Lambda_DNA-bd_dom_sf"/>
</dbReference>
<gene>
    <name evidence="5" type="ORF">SAMN06296378_2551</name>
</gene>
<proteinExistence type="predicted"/>
<organism evidence="5 6">
    <name type="scientific">Salinibacterium xinjiangense</name>
    <dbReference type="NCBI Taxonomy" id="386302"/>
    <lineage>
        <taxon>Bacteria</taxon>
        <taxon>Bacillati</taxon>
        <taxon>Actinomycetota</taxon>
        <taxon>Actinomycetes</taxon>
        <taxon>Micrococcales</taxon>
        <taxon>Microbacteriaceae</taxon>
        <taxon>Salinibacterium</taxon>
    </lineage>
</organism>
<dbReference type="RefSeq" id="WP_097061611.1">
    <property type="nucleotide sequence ID" value="NZ_BMLC01000004.1"/>
</dbReference>
<evidence type="ECO:0000313" key="6">
    <source>
        <dbReference type="Proteomes" id="UP000219440"/>
    </source>
</evidence>
<accession>A0A2C9A0Y4</accession>
<dbReference type="Pfam" id="PF13377">
    <property type="entry name" value="Peripla_BP_3"/>
    <property type="match status" value="1"/>
</dbReference>
<dbReference type="AlphaFoldDB" id="A0A2C9A0Y4"/>
<evidence type="ECO:0000256" key="1">
    <source>
        <dbReference type="ARBA" id="ARBA00023015"/>
    </source>
</evidence>
<keyword evidence="1" id="KW-0805">Transcription regulation</keyword>
<keyword evidence="6" id="KW-1185">Reference proteome</keyword>
<dbReference type="CDD" id="cd06279">
    <property type="entry name" value="PBP1_LacI-like"/>
    <property type="match status" value="1"/>
</dbReference>
<reference evidence="5 6" key="1">
    <citation type="submission" date="2017-09" db="EMBL/GenBank/DDBJ databases">
        <authorList>
            <person name="Ehlers B."/>
            <person name="Leendertz F.H."/>
        </authorList>
    </citation>
    <scope>NUCLEOTIDE SEQUENCE [LARGE SCALE GENOMIC DNA]</scope>
    <source>
        <strain evidence="5 6">CGMCC 1.05381</strain>
    </source>
</reference>
<dbReference type="InterPro" id="IPR046335">
    <property type="entry name" value="LacI/GalR-like_sensor"/>
</dbReference>
<dbReference type="SMART" id="SM00354">
    <property type="entry name" value="HTH_LACI"/>
    <property type="match status" value="1"/>
</dbReference>
<dbReference type="GO" id="GO:0000976">
    <property type="term" value="F:transcription cis-regulatory region binding"/>
    <property type="evidence" value="ECO:0007669"/>
    <property type="project" value="TreeGrafter"/>
</dbReference>
<dbReference type="Gene3D" id="1.10.260.40">
    <property type="entry name" value="lambda repressor-like DNA-binding domains"/>
    <property type="match status" value="1"/>
</dbReference>
<keyword evidence="2" id="KW-0238">DNA-binding</keyword>
<dbReference type="EMBL" id="OCST01000005">
    <property type="protein sequence ID" value="SOE72592.1"/>
    <property type="molecule type" value="Genomic_DNA"/>
</dbReference>
<dbReference type="Pfam" id="PF00356">
    <property type="entry name" value="LacI"/>
    <property type="match status" value="1"/>
</dbReference>
<feature type="domain" description="HTH lacI-type" evidence="4">
    <location>
        <begin position="12"/>
        <end position="67"/>
    </location>
</feature>
<dbReference type="InterPro" id="IPR028082">
    <property type="entry name" value="Peripla_BP_I"/>
</dbReference>
<dbReference type="PANTHER" id="PTHR30146:SF138">
    <property type="entry name" value="TRANSCRIPTIONAL REGULATORY PROTEIN"/>
    <property type="match status" value="1"/>
</dbReference>
<dbReference type="PANTHER" id="PTHR30146">
    <property type="entry name" value="LACI-RELATED TRANSCRIPTIONAL REPRESSOR"/>
    <property type="match status" value="1"/>
</dbReference>
<dbReference type="Proteomes" id="UP000219440">
    <property type="component" value="Unassembled WGS sequence"/>
</dbReference>
<dbReference type="PROSITE" id="PS50932">
    <property type="entry name" value="HTH_LACI_2"/>
    <property type="match status" value="1"/>
</dbReference>
<name>A0A2C9A0Y4_9MICO</name>
<dbReference type="Gene3D" id="3.40.50.2300">
    <property type="match status" value="2"/>
</dbReference>
<protein>
    <submittedName>
        <fullName evidence="5">Transcriptional regulator, LacI family</fullName>
    </submittedName>
</protein>
<dbReference type="GO" id="GO:0003700">
    <property type="term" value="F:DNA-binding transcription factor activity"/>
    <property type="evidence" value="ECO:0007669"/>
    <property type="project" value="TreeGrafter"/>
</dbReference>
<evidence type="ECO:0000259" key="4">
    <source>
        <dbReference type="PROSITE" id="PS50932"/>
    </source>
</evidence>
<dbReference type="OrthoDB" id="5171752at2"/>
<evidence type="ECO:0000256" key="2">
    <source>
        <dbReference type="ARBA" id="ARBA00023125"/>
    </source>
</evidence>
<dbReference type="CDD" id="cd01392">
    <property type="entry name" value="HTH_LacI"/>
    <property type="match status" value="1"/>
</dbReference>
<keyword evidence="3" id="KW-0804">Transcription</keyword>